<dbReference type="Pfam" id="PF03022">
    <property type="entry name" value="MRJP"/>
    <property type="match status" value="1"/>
</dbReference>
<dbReference type="GO" id="GO:0005576">
    <property type="term" value="C:extracellular region"/>
    <property type="evidence" value="ECO:0007669"/>
    <property type="project" value="TreeGrafter"/>
</dbReference>
<dbReference type="Proteomes" id="UP000691718">
    <property type="component" value="Unassembled WGS sequence"/>
</dbReference>
<keyword evidence="3" id="KW-1185">Reference proteome</keyword>
<keyword evidence="1" id="KW-0732">Signal</keyword>
<dbReference type="OrthoDB" id="7776143at2759"/>
<accession>A0A8S3X9K5</accession>
<name>A0A8S3X9K5_PARAO</name>
<reference evidence="2" key="1">
    <citation type="submission" date="2021-04" db="EMBL/GenBank/DDBJ databases">
        <authorList>
            <person name="Tunstrom K."/>
        </authorList>
    </citation>
    <scope>NUCLEOTIDE SEQUENCE</scope>
</reference>
<comment type="caution">
    <text evidence="2">The sequence shown here is derived from an EMBL/GenBank/DDBJ whole genome shotgun (WGS) entry which is preliminary data.</text>
</comment>
<dbReference type="EMBL" id="CAJQZP010000945">
    <property type="protein sequence ID" value="CAG5001101.1"/>
    <property type="molecule type" value="Genomic_DNA"/>
</dbReference>
<evidence type="ECO:0000256" key="1">
    <source>
        <dbReference type="ARBA" id="ARBA00022729"/>
    </source>
</evidence>
<dbReference type="PANTHER" id="PTHR10009">
    <property type="entry name" value="PROTEIN YELLOW-RELATED"/>
    <property type="match status" value="1"/>
</dbReference>
<dbReference type="InterPro" id="IPR017996">
    <property type="entry name" value="MRJP/yellow-related"/>
</dbReference>
<feature type="non-terminal residue" evidence="2">
    <location>
        <position position="472"/>
    </location>
</feature>
<evidence type="ECO:0000313" key="2">
    <source>
        <dbReference type="EMBL" id="CAG5001101.1"/>
    </source>
</evidence>
<sequence length="472" mass="54217">DSTYHFIEIMTKRNLITILLQINIYLMTTGVWSHQRTLGRFHEVFAWKQLTFDIDGYLLSQDSFVDDIPVERTKRRSSDAVFFDSDQKSSPWFNFNEPTTTERPADEAGRFFIQYNNVPMGMERVGDILFVSLPRRRYGIPATLNYIDLKRDTNIRSPPLRPYPNMRQSRSLTSVYRTRADECGRLWMVDTGLLEIPGAPRQVQAPAIVIYDLATNQQIMRYPLKSSDLINANTPAGLASITVDIVGDCRNAYAYVTDLATYGLIVYSLRENDSWRLSHNYFYLTPTVGNLRIAGQYFQWSDGIFSITLTEPGRDGCRVAYFHPLISFEEFSVSTCVLRNRTASQDSTFFSMFSKVGDRGENSQCTKHDYHAGSRVVFFAEVGRDAVSCWHTGRALTPSNIAILAQDRQRMSYPSDLHVTGDEVWVIANTLPRFGYSRLDTNEYNFYIYKGNVRDLIAGTVCDNDFQRFPRY</sequence>
<gene>
    <name evidence="2" type="ORF">PAPOLLO_LOCUS13850</name>
</gene>
<protein>
    <submittedName>
        <fullName evidence="2">(apollo) hypothetical protein</fullName>
    </submittedName>
</protein>
<proteinExistence type="predicted"/>
<evidence type="ECO:0000313" key="3">
    <source>
        <dbReference type="Proteomes" id="UP000691718"/>
    </source>
</evidence>
<dbReference type="PANTHER" id="PTHR10009:SF10">
    <property type="entry name" value="L-DOPACHROME TAUTOMERASE YELLOW-F-RELATED"/>
    <property type="match status" value="1"/>
</dbReference>
<organism evidence="2 3">
    <name type="scientific">Parnassius apollo</name>
    <name type="common">Apollo butterfly</name>
    <name type="synonym">Papilio apollo</name>
    <dbReference type="NCBI Taxonomy" id="110799"/>
    <lineage>
        <taxon>Eukaryota</taxon>
        <taxon>Metazoa</taxon>
        <taxon>Ecdysozoa</taxon>
        <taxon>Arthropoda</taxon>
        <taxon>Hexapoda</taxon>
        <taxon>Insecta</taxon>
        <taxon>Pterygota</taxon>
        <taxon>Neoptera</taxon>
        <taxon>Endopterygota</taxon>
        <taxon>Lepidoptera</taxon>
        <taxon>Glossata</taxon>
        <taxon>Ditrysia</taxon>
        <taxon>Papilionoidea</taxon>
        <taxon>Papilionidae</taxon>
        <taxon>Parnassiinae</taxon>
        <taxon>Parnassini</taxon>
        <taxon>Parnassius</taxon>
        <taxon>Parnassius</taxon>
    </lineage>
</organism>
<dbReference type="AlphaFoldDB" id="A0A8S3X9K5"/>